<keyword evidence="2" id="KW-1185">Reference proteome</keyword>
<protein>
    <submittedName>
        <fullName evidence="1">Uncharacterized protein</fullName>
    </submittedName>
</protein>
<name>A0A5P1FK87_ASPOF</name>
<accession>A0A5P1FK87</accession>
<dbReference type="Proteomes" id="UP000243459">
    <property type="component" value="Chromosome 2"/>
</dbReference>
<dbReference type="AlphaFoldDB" id="A0A5P1FK87"/>
<dbReference type="Gramene" id="ONK78133">
    <property type="protein sequence ID" value="ONK78133"/>
    <property type="gene ID" value="A4U43_C02F14690"/>
</dbReference>
<reference evidence="2" key="1">
    <citation type="journal article" date="2017" name="Nat. Commun.">
        <title>The asparagus genome sheds light on the origin and evolution of a young Y chromosome.</title>
        <authorList>
            <person name="Harkess A."/>
            <person name="Zhou J."/>
            <person name="Xu C."/>
            <person name="Bowers J.E."/>
            <person name="Van der Hulst R."/>
            <person name="Ayyampalayam S."/>
            <person name="Mercati F."/>
            <person name="Riccardi P."/>
            <person name="McKain M.R."/>
            <person name="Kakrana A."/>
            <person name="Tang H."/>
            <person name="Ray J."/>
            <person name="Groenendijk J."/>
            <person name="Arikit S."/>
            <person name="Mathioni S.M."/>
            <person name="Nakano M."/>
            <person name="Shan H."/>
            <person name="Telgmann-Rauber A."/>
            <person name="Kanno A."/>
            <person name="Yue Z."/>
            <person name="Chen H."/>
            <person name="Li W."/>
            <person name="Chen Y."/>
            <person name="Xu X."/>
            <person name="Zhang Y."/>
            <person name="Luo S."/>
            <person name="Chen H."/>
            <person name="Gao J."/>
            <person name="Mao Z."/>
            <person name="Pires J.C."/>
            <person name="Luo M."/>
            <person name="Kudrna D."/>
            <person name="Wing R.A."/>
            <person name="Meyers B.C."/>
            <person name="Yi K."/>
            <person name="Kong H."/>
            <person name="Lavrijsen P."/>
            <person name="Sunseri F."/>
            <person name="Falavigna A."/>
            <person name="Ye Y."/>
            <person name="Leebens-Mack J.H."/>
            <person name="Chen G."/>
        </authorList>
    </citation>
    <scope>NUCLEOTIDE SEQUENCE [LARGE SCALE GENOMIC DNA]</scope>
    <source>
        <strain evidence="2">cv. DH0086</strain>
    </source>
</reference>
<sequence length="97" mass="10939">MAPHYAIPRGRAIAKGPCQLRTYDMLAQLEMVEVNLTDVRFLYACKEPISLEHEDFDGEEKVDYEANTDAYFIEPDDTGFEGNVGGSLYMTANDEPK</sequence>
<evidence type="ECO:0000313" key="2">
    <source>
        <dbReference type="Proteomes" id="UP000243459"/>
    </source>
</evidence>
<proteinExistence type="predicted"/>
<gene>
    <name evidence="1" type="ORF">A4U43_C02F14690</name>
</gene>
<organism evidence="1 2">
    <name type="scientific">Asparagus officinalis</name>
    <name type="common">Garden asparagus</name>
    <dbReference type="NCBI Taxonomy" id="4686"/>
    <lineage>
        <taxon>Eukaryota</taxon>
        <taxon>Viridiplantae</taxon>
        <taxon>Streptophyta</taxon>
        <taxon>Embryophyta</taxon>
        <taxon>Tracheophyta</taxon>
        <taxon>Spermatophyta</taxon>
        <taxon>Magnoliopsida</taxon>
        <taxon>Liliopsida</taxon>
        <taxon>Asparagales</taxon>
        <taxon>Asparagaceae</taxon>
        <taxon>Asparagoideae</taxon>
        <taxon>Asparagus</taxon>
    </lineage>
</organism>
<dbReference type="EMBL" id="CM007382">
    <property type="protein sequence ID" value="ONK78133.1"/>
    <property type="molecule type" value="Genomic_DNA"/>
</dbReference>
<evidence type="ECO:0000313" key="1">
    <source>
        <dbReference type="EMBL" id="ONK78133.1"/>
    </source>
</evidence>